<dbReference type="InterPro" id="IPR033433">
    <property type="entry name" value="GtaA_N"/>
</dbReference>
<reference evidence="4 5" key="1">
    <citation type="submission" date="2015-01" db="EMBL/GenBank/DDBJ databases">
        <title>The Genome Sequence of Exophiala sideris CBS121828.</title>
        <authorList>
            <consortium name="The Broad Institute Genomics Platform"/>
            <person name="Cuomo C."/>
            <person name="de Hoog S."/>
            <person name="Gorbushina A."/>
            <person name="Stielow B."/>
            <person name="Teixiera M."/>
            <person name="Abouelleil A."/>
            <person name="Chapman S.B."/>
            <person name="Priest M."/>
            <person name="Young S.K."/>
            <person name="Wortman J."/>
            <person name="Nusbaum C."/>
            <person name="Birren B."/>
        </authorList>
    </citation>
    <scope>NUCLEOTIDE SEQUENCE [LARGE SCALE GENOMIC DNA]</scope>
    <source>
        <strain evidence="4 5">CBS 121828</strain>
    </source>
</reference>
<feature type="signal peptide" evidence="1">
    <location>
        <begin position="1"/>
        <end position="20"/>
    </location>
</feature>
<name>A0A0D1YAL9_9EURO</name>
<feature type="domain" description="Glutaminase A central" evidence="2">
    <location>
        <begin position="534"/>
        <end position="656"/>
    </location>
</feature>
<dbReference type="Pfam" id="PF17168">
    <property type="entry name" value="DUF5127"/>
    <property type="match status" value="1"/>
</dbReference>
<evidence type="ECO:0000313" key="4">
    <source>
        <dbReference type="EMBL" id="KIV80017.1"/>
    </source>
</evidence>
<evidence type="ECO:0000259" key="3">
    <source>
        <dbReference type="Pfam" id="PF17168"/>
    </source>
</evidence>
<dbReference type="PANTHER" id="PTHR31987">
    <property type="entry name" value="GLUTAMINASE A-RELATED"/>
    <property type="match status" value="1"/>
</dbReference>
<feature type="domain" description="Glutaminase A N-terminal" evidence="3">
    <location>
        <begin position="128"/>
        <end position="343"/>
    </location>
</feature>
<protein>
    <recommendedName>
        <fullName evidence="6">Glutaminase</fullName>
    </recommendedName>
</protein>
<dbReference type="InterPro" id="IPR032514">
    <property type="entry name" value="GtaA_central"/>
</dbReference>
<dbReference type="AlphaFoldDB" id="A0A0D1YAL9"/>
<dbReference type="STRING" id="1016849.A0A0D1YAL9"/>
<dbReference type="OrthoDB" id="431715at2759"/>
<dbReference type="InterPro" id="IPR052743">
    <property type="entry name" value="Glutaminase_GtaA"/>
</dbReference>
<dbReference type="HOGENOM" id="CLU_008020_1_0_1"/>
<evidence type="ECO:0000256" key="1">
    <source>
        <dbReference type="SAM" id="SignalP"/>
    </source>
</evidence>
<accession>A0A0D1YAL9</accession>
<evidence type="ECO:0000259" key="2">
    <source>
        <dbReference type="Pfam" id="PF16335"/>
    </source>
</evidence>
<dbReference type="Pfam" id="PF16335">
    <property type="entry name" value="GtaA_6_Hairpin"/>
    <property type="match status" value="3"/>
</dbReference>
<keyword evidence="1" id="KW-0732">Signal</keyword>
<proteinExistence type="predicted"/>
<evidence type="ECO:0000313" key="5">
    <source>
        <dbReference type="Proteomes" id="UP000053599"/>
    </source>
</evidence>
<dbReference type="Proteomes" id="UP000053599">
    <property type="component" value="Unassembled WGS sequence"/>
</dbReference>
<dbReference type="EMBL" id="KN846953">
    <property type="protein sequence ID" value="KIV80017.1"/>
    <property type="molecule type" value="Genomic_DNA"/>
</dbReference>
<dbReference type="PANTHER" id="PTHR31987:SF12">
    <property type="entry name" value="PUTATIVE (AFU_ORTHOLOGUE AFUA_3G10910)-RELATED"/>
    <property type="match status" value="1"/>
</dbReference>
<organism evidence="4 5">
    <name type="scientific">Exophiala sideris</name>
    <dbReference type="NCBI Taxonomy" id="1016849"/>
    <lineage>
        <taxon>Eukaryota</taxon>
        <taxon>Fungi</taxon>
        <taxon>Dikarya</taxon>
        <taxon>Ascomycota</taxon>
        <taxon>Pezizomycotina</taxon>
        <taxon>Eurotiomycetes</taxon>
        <taxon>Chaetothyriomycetidae</taxon>
        <taxon>Chaetothyriales</taxon>
        <taxon>Herpotrichiellaceae</taxon>
        <taxon>Exophiala</taxon>
    </lineage>
</organism>
<feature type="domain" description="Glutaminase A central" evidence="2">
    <location>
        <begin position="357"/>
        <end position="479"/>
    </location>
</feature>
<evidence type="ECO:0008006" key="6">
    <source>
        <dbReference type="Google" id="ProtNLM"/>
    </source>
</evidence>
<feature type="chain" id="PRO_5002246780" description="Glutaminase" evidence="1">
    <location>
        <begin position="21"/>
        <end position="834"/>
    </location>
</feature>
<sequence>MRLVSAWAVLAVALPCLVESSRLTPPVLPLIVRNPYLSTWLPNARDLPWEHWPMFWTGQEMGFSVLASVAEQRTVYPLLGRGQDSLIRDGDNYTVSYPVYHGAQYDASTTNLSYTLPLPSTYSNSSSLDIVISFLSPITPTSTVRQSLPASYVSVYVSGNVAVDIYVDINGQWVSGNRGSKIVWDLTHRPLDGLTEGFKTWSFKREVEQLFTEFQDRAEWGTLHFSAPSSVRHEAGTSALLRQRFSRTGTLQNSIDNSFRSIMDEEPVFAFSKSFSLNASTHSVSHDSVTFTVAHVQDPVVQYASARGLTYMRPLWESYFNTVDKLLTFHYLDFHNARDLALNYSAQLAVDAFKSGSADYVDIVALSARQALGATSFSGTPDDPILFLKEISSNGNFQTIDVIFPAFPFFLYTNPRWLGYLLEPLIEHMLSGQYPNKYAMHDLGTHFPNATGHADGNDEYMPVEECGNILIMGLVLANALKYGANTSVGATWEPMNEIPPSRALSDNIAPLTVGSQDGLLYIDNPWAGQAQGLKEAKQWVERSYPLWKQWTSYLVEFSLEPHNQLSTDDFAGWLALQTNLALKGIIGIKAMAGLAKITDNHEDYKTYNNISKVYIAKWEEYGISRDKTHAKLAYDWFGSWTTTYNLYADSLLCFHLGSDNGSLASSSIAGRFEYQKPLKEIEGDKDGFVPKHIYQMQSDWYWSARQKYGLPLDSRHLYTKTDWEFFAMAVAAPKVRAGILQSVAKWINETVTDRPFTDLHMTEGHGEFPVPNFFARPVVGGHFAFLTLGQACNGKAMEGLKFLDDSVTTDGTALDVQSILDKERAEADWVTQEL</sequence>
<gene>
    <name evidence="4" type="ORF">PV11_07551</name>
</gene>
<feature type="domain" description="Glutaminase A central" evidence="2">
    <location>
        <begin position="688"/>
        <end position="786"/>
    </location>
</feature>